<protein>
    <recommendedName>
        <fullName evidence="1">IgGFc-binding protein N-terminal domain-containing protein</fullName>
    </recommendedName>
</protein>
<evidence type="ECO:0000313" key="3">
    <source>
        <dbReference type="Proteomes" id="UP000064967"/>
    </source>
</evidence>
<reference evidence="2 3" key="1">
    <citation type="submission" date="2015-08" db="EMBL/GenBank/DDBJ databases">
        <authorList>
            <person name="Babu N.S."/>
            <person name="Beckwith C.J."/>
            <person name="Beseler K.G."/>
            <person name="Brison A."/>
            <person name="Carone J.V."/>
            <person name="Caskin T.P."/>
            <person name="Diamond M."/>
            <person name="Durham M.E."/>
            <person name="Foxe J.M."/>
            <person name="Go M."/>
            <person name="Henderson B.A."/>
            <person name="Jones I.B."/>
            <person name="McGettigan J.A."/>
            <person name="Micheletti S.J."/>
            <person name="Nasrallah M.E."/>
            <person name="Ortiz D."/>
            <person name="Piller C.R."/>
            <person name="Privatt S.R."/>
            <person name="Schneider S.L."/>
            <person name="Sharp S."/>
            <person name="Smith T.C."/>
            <person name="Stanton J.D."/>
            <person name="Ullery H.E."/>
            <person name="Wilson R.J."/>
            <person name="Serrano M.G."/>
            <person name="Buck G."/>
            <person name="Lee V."/>
            <person name="Wang Y."/>
            <person name="Carvalho R."/>
            <person name="Voegtly L."/>
            <person name="Shi R."/>
            <person name="Duckworth R."/>
            <person name="Johnson A."/>
            <person name="Loviza R."/>
            <person name="Walstead R."/>
            <person name="Shah Z."/>
            <person name="Kiflezghi M."/>
            <person name="Wade K."/>
            <person name="Ball S.L."/>
            <person name="Bradley K.W."/>
            <person name="Asai D.J."/>
            <person name="Bowman C.A."/>
            <person name="Russell D.A."/>
            <person name="Pope W.H."/>
            <person name="Jacobs-Sera D."/>
            <person name="Hendrix R.W."/>
            <person name="Hatfull G.F."/>
        </authorList>
    </citation>
    <scope>NUCLEOTIDE SEQUENCE [LARGE SCALE GENOMIC DNA]</scope>
    <source>
        <strain evidence="2 3">DSM 27648</strain>
    </source>
</reference>
<dbReference type="PANTHER" id="PTHR46534:SF1">
    <property type="entry name" value="IGGFC-BINDING PROTEIN N-TERMINAL DOMAIN-CONTAINING PROTEIN"/>
    <property type="match status" value="1"/>
</dbReference>
<dbReference type="PROSITE" id="PS51257">
    <property type="entry name" value="PROKAR_LIPOPROTEIN"/>
    <property type="match status" value="1"/>
</dbReference>
<feature type="domain" description="IgGFc-binding protein N-terminal" evidence="1">
    <location>
        <begin position="261"/>
        <end position="589"/>
    </location>
</feature>
<dbReference type="InterPro" id="IPR035234">
    <property type="entry name" value="IgGFc-bd_N"/>
</dbReference>
<dbReference type="PANTHER" id="PTHR46534">
    <property type="entry name" value="IGGFC_BINDING DOMAIN-CONTAINING PROTEIN"/>
    <property type="match status" value="1"/>
</dbReference>
<evidence type="ECO:0000313" key="2">
    <source>
        <dbReference type="EMBL" id="AKV00678.1"/>
    </source>
</evidence>
<dbReference type="EMBL" id="CP012333">
    <property type="protein sequence ID" value="AKV00678.1"/>
    <property type="molecule type" value="Genomic_DNA"/>
</dbReference>
<keyword evidence="3" id="KW-1185">Reference proteome</keyword>
<accession>A0A0K1Q4L8</accession>
<dbReference type="STRING" id="1391654.AKJ09_07341"/>
<dbReference type="Pfam" id="PF17517">
    <property type="entry name" value="IgGFc_binding"/>
    <property type="match status" value="1"/>
</dbReference>
<dbReference type="Proteomes" id="UP000064967">
    <property type="component" value="Chromosome"/>
</dbReference>
<gene>
    <name evidence="2" type="ORF">AKJ09_07341</name>
</gene>
<dbReference type="AlphaFoldDB" id="A0A0K1Q4L8"/>
<organism evidence="2 3">
    <name type="scientific">Labilithrix luteola</name>
    <dbReference type="NCBI Taxonomy" id="1391654"/>
    <lineage>
        <taxon>Bacteria</taxon>
        <taxon>Pseudomonadati</taxon>
        <taxon>Myxococcota</taxon>
        <taxon>Polyangia</taxon>
        <taxon>Polyangiales</taxon>
        <taxon>Labilitrichaceae</taxon>
        <taxon>Labilithrix</taxon>
    </lineage>
</organism>
<sequence length="618" mass="64315">MLGRVRLGSLLGGVILLGWIGASCAHGDDLAQCPGGNAGMCEPVDGGADSSQPAGEFGEADSMAVTGCTADLRATTDAQGRRVADCPPSLACNQGKCVDACAAHAATQGSLGCDFVVSTPSSDNMYLPPCFTVFLANGWTTEAHITVSRAGTAYDVTEFGRMPVPGEPPQVWPPVPTSGLPAGQVAVLFLSSDPNSQESFSGSMMTCPIRPAINASTAVEGAGKWMSVMGRGAAFHIQTDAPVTAYDILPFGGRSSYLAGASLLYPTSAWGTNYLAAVPQRGLGGTFSGLEDQWAQVVASSDGTTVTLLPTVDLPSGPGVIGAPRGVATTYSLNAGEFVQWQDTREMSGTIVSADKPIAFIGGYATAHYGGPIDSIHQQIPPIRAWGHEYAVAAFPTRNKDHSLEPISYRLVGAVDGTRLTYDWPTAGPDIINAGQVADFAKETSFVVRSQDADHPFFIGQHMSSCAQKDCVWSEDGGGGPNCVTLGDPEFVAQMPVAQQVSNYLFFTDPTYGTTYLVFTRRRDVGGYFHDVTLDCVGTVSGWTKIGGGAGEFETASVALFEGGVRNGSCDNGQHMASSDAPFGLTVWGLDEAVSYAYSAGGHAAPLNAVEIAPVVPK</sequence>
<proteinExistence type="predicted"/>
<name>A0A0K1Q4L8_9BACT</name>
<evidence type="ECO:0000259" key="1">
    <source>
        <dbReference type="Pfam" id="PF17517"/>
    </source>
</evidence>
<dbReference type="KEGG" id="llu:AKJ09_07341"/>